<proteinExistence type="predicted"/>
<keyword evidence="1" id="KW-0472">Membrane</keyword>
<dbReference type="Proteomes" id="UP000503349">
    <property type="component" value="Chromosome 22"/>
</dbReference>
<reference evidence="2 3" key="1">
    <citation type="submission" date="2019-02" db="EMBL/GenBank/DDBJ databases">
        <title>Opniocepnalus argus genome.</title>
        <authorList>
            <person name="Zhou C."/>
            <person name="Xiao S."/>
        </authorList>
    </citation>
    <scope>NUCLEOTIDE SEQUENCE [LARGE SCALE GENOMIC DNA]</scope>
    <source>
        <strain evidence="2">OARG1902GOOAL</strain>
        <tissue evidence="2">Muscle</tissue>
    </source>
</reference>
<sequence>MKALSQTQASYLDVNKPLTQSLLLGDPLFTQYFCSFLFFLLHSCAISCNFVYYFSPTRPSPV</sequence>
<dbReference type="AlphaFoldDB" id="A0A6G1QTW4"/>
<feature type="transmembrane region" description="Helical" evidence="1">
    <location>
        <begin position="29"/>
        <end position="54"/>
    </location>
</feature>
<name>A0A6G1QTW4_CHAAH</name>
<keyword evidence="1" id="KW-1133">Transmembrane helix</keyword>
<dbReference type="EMBL" id="CM015733">
    <property type="protein sequence ID" value="KAF3705658.1"/>
    <property type="molecule type" value="Genomic_DNA"/>
</dbReference>
<protein>
    <submittedName>
        <fullName evidence="2">Uncharacterized protein</fullName>
    </submittedName>
</protein>
<evidence type="ECO:0000313" key="2">
    <source>
        <dbReference type="EMBL" id="KAF3705658.1"/>
    </source>
</evidence>
<accession>A0A6G1QTW4</accession>
<evidence type="ECO:0000313" key="3">
    <source>
        <dbReference type="Proteomes" id="UP000503349"/>
    </source>
</evidence>
<gene>
    <name evidence="2" type="ORF">EXN66_Car021349</name>
</gene>
<keyword evidence="3" id="KW-1185">Reference proteome</keyword>
<keyword evidence="1" id="KW-0812">Transmembrane</keyword>
<evidence type="ECO:0000256" key="1">
    <source>
        <dbReference type="SAM" id="Phobius"/>
    </source>
</evidence>
<reference evidence="3" key="2">
    <citation type="submission" date="2019-02" db="EMBL/GenBank/DDBJ databases">
        <title>Opniocepnalus argus Var Kimnra genome.</title>
        <authorList>
            <person name="Zhou C."/>
            <person name="Xiao S."/>
        </authorList>
    </citation>
    <scope>NUCLEOTIDE SEQUENCE [LARGE SCALE GENOMIC DNA]</scope>
</reference>
<organism evidence="2 3">
    <name type="scientific">Channa argus</name>
    <name type="common">Northern snakehead</name>
    <name type="synonym">Ophicephalus argus</name>
    <dbReference type="NCBI Taxonomy" id="215402"/>
    <lineage>
        <taxon>Eukaryota</taxon>
        <taxon>Metazoa</taxon>
        <taxon>Chordata</taxon>
        <taxon>Craniata</taxon>
        <taxon>Vertebrata</taxon>
        <taxon>Euteleostomi</taxon>
        <taxon>Actinopterygii</taxon>
        <taxon>Neopterygii</taxon>
        <taxon>Teleostei</taxon>
        <taxon>Neoteleostei</taxon>
        <taxon>Acanthomorphata</taxon>
        <taxon>Anabantaria</taxon>
        <taxon>Anabantiformes</taxon>
        <taxon>Channoidei</taxon>
        <taxon>Channidae</taxon>
        <taxon>Channa</taxon>
    </lineage>
</organism>